<gene>
    <name evidence="2" type="ordered locus">PAU_00176</name>
</gene>
<evidence type="ECO:0000256" key="1">
    <source>
        <dbReference type="SAM" id="Phobius"/>
    </source>
</evidence>
<dbReference type="KEGG" id="pay:PAU_00176"/>
<dbReference type="EMBL" id="FM162591">
    <property type="protein sequence ID" value="CAQ82269.1"/>
    <property type="molecule type" value="Genomic_DNA"/>
</dbReference>
<feature type="transmembrane region" description="Helical" evidence="1">
    <location>
        <begin position="82"/>
        <end position="104"/>
    </location>
</feature>
<name>C7BGU0_PHOAA</name>
<reference evidence="2 3" key="1">
    <citation type="journal article" date="2009" name="BMC Genomics">
        <title>Comparative genomics of the emerging human pathogen Photorhabdus asymbiotica with the insect pathogen Photorhabdus luminescens.</title>
        <authorList>
            <person name="Wilkinson P."/>
            <person name="Waterfield N.R."/>
            <person name="Crossman L."/>
            <person name="Corton C."/>
            <person name="Sanchez-Contreras M."/>
            <person name="Vlisidou I."/>
            <person name="Barron A."/>
            <person name="Bignell A."/>
            <person name="Clark L."/>
            <person name="Ormond D."/>
            <person name="Mayho M."/>
            <person name="Bason N."/>
            <person name="Smith F."/>
            <person name="Simmonds M."/>
            <person name="Churcher C."/>
            <person name="Harris D."/>
            <person name="Thompson N.R."/>
            <person name="Quail M."/>
            <person name="Parkhill J."/>
            <person name="ffrench-Constant R.H."/>
        </authorList>
    </citation>
    <scope>NUCLEOTIDE SEQUENCE [LARGE SCALE GENOMIC DNA]</scope>
    <source>
        <strain evidence="3">ATCC 43949 / 3105-77</strain>
    </source>
</reference>
<keyword evidence="1" id="KW-1133">Transmembrane helix</keyword>
<feature type="transmembrane region" description="Helical" evidence="1">
    <location>
        <begin position="6"/>
        <end position="32"/>
    </location>
</feature>
<keyword evidence="1" id="KW-0472">Membrane</keyword>
<keyword evidence="1" id="KW-0812">Transmembrane</keyword>
<evidence type="ECO:0000313" key="2">
    <source>
        <dbReference type="EMBL" id="CAQ82269.1"/>
    </source>
</evidence>
<organism evidence="2 3">
    <name type="scientific">Photorhabdus asymbiotica subsp. asymbiotica (strain ATCC 43949 / 3105-77)</name>
    <name type="common">Xenorhabdus luminescens (strain 2)</name>
    <dbReference type="NCBI Taxonomy" id="553480"/>
    <lineage>
        <taxon>Bacteria</taxon>
        <taxon>Pseudomonadati</taxon>
        <taxon>Pseudomonadota</taxon>
        <taxon>Gammaproteobacteria</taxon>
        <taxon>Enterobacterales</taxon>
        <taxon>Morganellaceae</taxon>
        <taxon>Photorhabdus</taxon>
    </lineage>
</organism>
<proteinExistence type="predicted"/>
<sequence>MIKLCSIIFGVIIFYSLFVGMMQVLLINFYIFRDYFGWWEIPAKVSATIASVYVFYLLFNFLPLIIVIFICSLAIVVNVWHWSLWTSIFIFIWPVIVVFLYCILTKRLKYNTSD</sequence>
<protein>
    <submittedName>
        <fullName evidence="2">Uncharacterized protein</fullName>
    </submittedName>
</protein>
<feature type="transmembrane region" description="Helical" evidence="1">
    <location>
        <begin position="53"/>
        <end position="76"/>
    </location>
</feature>
<dbReference type="Proteomes" id="UP000002747">
    <property type="component" value="Chromosome"/>
</dbReference>
<accession>C7BGU0</accession>
<evidence type="ECO:0000313" key="3">
    <source>
        <dbReference type="Proteomes" id="UP000002747"/>
    </source>
</evidence>
<dbReference type="AlphaFoldDB" id="C7BGU0"/>